<accession>A0AAW6U0B8</accession>
<gene>
    <name evidence="1" type="ORF">QJ522_09385</name>
</gene>
<comment type="caution">
    <text evidence="1">The sequence shown here is derived from an EMBL/GenBank/DDBJ whole genome shotgun (WGS) entry which is preliminary data.</text>
</comment>
<evidence type="ECO:0000313" key="1">
    <source>
        <dbReference type="EMBL" id="MDI6449253.1"/>
    </source>
</evidence>
<organism evidence="1 2">
    <name type="scientific">Anaerobaca lacustris</name>
    <dbReference type="NCBI Taxonomy" id="3044600"/>
    <lineage>
        <taxon>Bacteria</taxon>
        <taxon>Pseudomonadati</taxon>
        <taxon>Planctomycetota</taxon>
        <taxon>Phycisphaerae</taxon>
        <taxon>Sedimentisphaerales</taxon>
        <taxon>Anaerobacaceae</taxon>
        <taxon>Anaerobaca</taxon>
    </lineage>
</organism>
<dbReference type="Proteomes" id="UP001431776">
    <property type="component" value="Unassembled WGS sequence"/>
</dbReference>
<dbReference type="EMBL" id="JASCXX010000009">
    <property type="protein sequence ID" value="MDI6449253.1"/>
    <property type="molecule type" value="Genomic_DNA"/>
</dbReference>
<protein>
    <recommendedName>
        <fullName evidence="3">Acetolactate synthase</fullName>
    </recommendedName>
</protein>
<dbReference type="InterPro" id="IPR029061">
    <property type="entry name" value="THDP-binding"/>
</dbReference>
<keyword evidence="2" id="KW-1185">Reference proteome</keyword>
<name>A0AAW6U0B8_9BACT</name>
<evidence type="ECO:0000313" key="2">
    <source>
        <dbReference type="Proteomes" id="UP001431776"/>
    </source>
</evidence>
<dbReference type="SUPFAM" id="SSF52518">
    <property type="entry name" value="Thiamin diphosphate-binding fold (THDP-binding)"/>
    <property type="match status" value="2"/>
</dbReference>
<reference evidence="1" key="1">
    <citation type="submission" date="2023-05" db="EMBL/GenBank/DDBJ databases">
        <title>Anaerotaeda fermentans gen. nov., sp. nov., a novel anaerobic planctomycete of the new family within the order Sedimentisphaerales isolated from Taman Peninsula, Russia.</title>
        <authorList>
            <person name="Khomyakova M.A."/>
            <person name="Merkel A.Y."/>
            <person name="Slobodkin A.I."/>
        </authorList>
    </citation>
    <scope>NUCLEOTIDE SEQUENCE</scope>
    <source>
        <strain evidence="1">M17dextr</strain>
    </source>
</reference>
<dbReference type="Gene3D" id="3.40.50.970">
    <property type="match status" value="1"/>
</dbReference>
<proteinExistence type="predicted"/>
<dbReference type="AlphaFoldDB" id="A0AAW6U0B8"/>
<dbReference type="RefSeq" id="WP_349244659.1">
    <property type="nucleotide sequence ID" value="NZ_JASCXX010000009.1"/>
</dbReference>
<sequence>MSSDHPYAAGPAASPHCTTGAQVVVDALLAHGVDTVFGYIGAAIEQMLAEKKPCLVDFHVEAHENVWPMVPAGKGLREMDGLRVLESAM</sequence>
<evidence type="ECO:0008006" key="3">
    <source>
        <dbReference type="Google" id="ProtNLM"/>
    </source>
</evidence>